<keyword evidence="3" id="KW-1185">Reference proteome</keyword>
<organism evidence="2 3">
    <name type="scientific">Striga asiatica</name>
    <name type="common">Asiatic witchweed</name>
    <name type="synonym">Buchnera asiatica</name>
    <dbReference type="NCBI Taxonomy" id="4170"/>
    <lineage>
        <taxon>Eukaryota</taxon>
        <taxon>Viridiplantae</taxon>
        <taxon>Streptophyta</taxon>
        <taxon>Embryophyta</taxon>
        <taxon>Tracheophyta</taxon>
        <taxon>Spermatophyta</taxon>
        <taxon>Magnoliopsida</taxon>
        <taxon>eudicotyledons</taxon>
        <taxon>Gunneridae</taxon>
        <taxon>Pentapetalae</taxon>
        <taxon>asterids</taxon>
        <taxon>lamiids</taxon>
        <taxon>Lamiales</taxon>
        <taxon>Orobanchaceae</taxon>
        <taxon>Buchnereae</taxon>
        <taxon>Striga</taxon>
    </lineage>
</organism>
<name>A0A5A7NVG3_STRAF</name>
<proteinExistence type="predicted"/>
<dbReference type="EMBL" id="BKCP01000001">
    <property type="protein sequence ID" value="GER24482.1"/>
    <property type="molecule type" value="Genomic_DNA"/>
</dbReference>
<gene>
    <name evidence="2" type="ORF">STAS_00018</name>
</gene>
<protein>
    <submittedName>
        <fullName evidence="2">Carbohydrate binding domain protein</fullName>
    </submittedName>
</protein>
<dbReference type="OrthoDB" id="10604474at2759"/>
<sequence>MGPKAAKPAALHAWTTSLLPSGLLVTITTSASNPLAAFTLISATLGRVITAVSCTITLPAFEASVIHPLISAPTHTSAALGCRRNDKNTQIPDPVATNKALLYMFVRYGKPAKCTCRTHRCVGGFETKDLVKSPTAPASIMCSFLPSEIIPNACHSENGDGLIRPRIPDLTPPSNLMMEACPDGDETCTLTFLTVSHGTTINTTVSKTKAHRRARAAHPANRWVRSNTLWWMCRRSGNAASADSARRPRIAAATPKASGGVPEPSFAARTRA</sequence>
<comment type="caution">
    <text evidence="2">The sequence shown here is derived from an EMBL/GenBank/DDBJ whole genome shotgun (WGS) entry which is preliminary data.</text>
</comment>
<evidence type="ECO:0000256" key="1">
    <source>
        <dbReference type="SAM" id="MobiDB-lite"/>
    </source>
</evidence>
<reference evidence="3" key="1">
    <citation type="journal article" date="2019" name="Curr. Biol.">
        <title>Genome Sequence of Striga asiatica Provides Insight into the Evolution of Plant Parasitism.</title>
        <authorList>
            <person name="Yoshida S."/>
            <person name="Kim S."/>
            <person name="Wafula E.K."/>
            <person name="Tanskanen J."/>
            <person name="Kim Y.M."/>
            <person name="Honaas L."/>
            <person name="Yang Z."/>
            <person name="Spallek T."/>
            <person name="Conn C.E."/>
            <person name="Ichihashi Y."/>
            <person name="Cheong K."/>
            <person name="Cui S."/>
            <person name="Der J.P."/>
            <person name="Gundlach H."/>
            <person name="Jiao Y."/>
            <person name="Hori C."/>
            <person name="Ishida J.K."/>
            <person name="Kasahara H."/>
            <person name="Kiba T."/>
            <person name="Kim M.S."/>
            <person name="Koo N."/>
            <person name="Laohavisit A."/>
            <person name="Lee Y.H."/>
            <person name="Lumba S."/>
            <person name="McCourt P."/>
            <person name="Mortimer J.C."/>
            <person name="Mutuku J.M."/>
            <person name="Nomura T."/>
            <person name="Sasaki-Sekimoto Y."/>
            <person name="Seto Y."/>
            <person name="Wang Y."/>
            <person name="Wakatake T."/>
            <person name="Sakakibara H."/>
            <person name="Demura T."/>
            <person name="Yamaguchi S."/>
            <person name="Yoneyama K."/>
            <person name="Manabe R.I."/>
            <person name="Nelson D.C."/>
            <person name="Schulman A.H."/>
            <person name="Timko M.P."/>
            <person name="dePamphilis C.W."/>
            <person name="Choi D."/>
            <person name="Shirasu K."/>
        </authorList>
    </citation>
    <scope>NUCLEOTIDE SEQUENCE [LARGE SCALE GENOMIC DNA]</scope>
    <source>
        <strain evidence="3">cv. UVA1</strain>
    </source>
</reference>
<dbReference type="AlphaFoldDB" id="A0A5A7NVG3"/>
<evidence type="ECO:0000313" key="3">
    <source>
        <dbReference type="Proteomes" id="UP000325081"/>
    </source>
</evidence>
<feature type="region of interest" description="Disordered" evidence="1">
    <location>
        <begin position="242"/>
        <end position="272"/>
    </location>
</feature>
<evidence type="ECO:0000313" key="2">
    <source>
        <dbReference type="EMBL" id="GER24482.1"/>
    </source>
</evidence>
<dbReference type="Proteomes" id="UP000325081">
    <property type="component" value="Unassembled WGS sequence"/>
</dbReference>
<accession>A0A5A7NVG3</accession>